<evidence type="ECO:0000256" key="3">
    <source>
        <dbReference type="ARBA" id="ARBA00022968"/>
    </source>
</evidence>
<dbReference type="Proteomes" id="UP000053750">
    <property type="component" value="Unassembled WGS sequence"/>
</dbReference>
<feature type="domain" description="Thioredoxin" evidence="7">
    <location>
        <begin position="38"/>
        <end position="176"/>
    </location>
</feature>
<evidence type="ECO:0000256" key="5">
    <source>
        <dbReference type="ARBA" id="ARBA00023284"/>
    </source>
</evidence>
<dbReference type="RefSeq" id="WP_036583430.1">
    <property type="nucleotide sequence ID" value="NZ_KK082157.1"/>
</dbReference>
<proteinExistence type="predicted"/>
<dbReference type="EMBL" id="JFHU01000164">
    <property type="protein sequence ID" value="EXX87189.1"/>
    <property type="molecule type" value="Genomic_DNA"/>
</dbReference>
<sequence>MNRRRSMLIVIAMLAIFAFYQNADKDRSEAAPTGDAKPKKGYAAPSFELPDLADRPVRVGGPADKVVLINFWASWCGPCILEAPDLQKLYERYKDTMTLIGVNATKYDREREARQFVDDFGLTFPILMDRKGAVTDLYNVAQFPTTLLVDKNGVIRERITGVIPVAKWESLIEKWN</sequence>
<evidence type="ECO:0000313" key="8">
    <source>
        <dbReference type="EMBL" id="EXX87189.1"/>
    </source>
</evidence>
<comment type="caution">
    <text evidence="8">The sequence shown here is derived from an EMBL/GenBank/DDBJ whole genome shotgun (WGS) entry which is preliminary data.</text>
</comment>
<dbReference type="GO" id="GO:0016209">
    <property type="term" value="F:antioxidant activity"/>
    <property type="evidence" value="ECO:0007669"/>
    <property type="project" value="InterPro"/>
</dbReference>
<comment type="subcellular location">
    <subcellularLocation>
        <location evidence="1">Cell envelope</location>
    </subcellularLocation>
</comment>
<dbReference type="CDD" id="cd02966">
    <property type="entry name" value="TlpA_like_family"/>
    <property type="match status" value="1"/>
</dbReference>
<dbReference type="InterPro" id="IPR036249">
    <property type="entry name" value="Thioredoxin-like_sf"/>
</dbReference>
<dbReference type="InterPro" id="IPR013766">
    <property type="entry name" value="Thioredoxin_domain"/>
</dbReference>
<feature type="chain" id="PRO_5040807538" evidence="6">
    <location>
        <begin position="24"/>
        <end position="176"/>
    </location>
</feature>
<evidence type="ECO:0000313" key="9">
    <source>
        <dbReference type="Proteomes" id="UP000053750"/>
    </source>
</evidence>
<dbReference type="OrthoDB" id="25753at2"/>
<accession>A0A9W5RZR3</accession>
<dbReference type="PROSITE" id="PS51352">
    <property type="entry name" value="THIOREDOXIN_2"/>
    <property type="match status" value="1"/>
</dbReference>
<evidence type="ECO:0000256" key="6">
    <source>
        <dbReference type="SAM" id="SignalP"/>
    </source>
</evidence>
<organism evidence="8 9">
    <name type="scientific">Paenibacillus darwinianus</name>
    <dbReference type="NCBI Taxonomy" id="1380763"/>
    <lineage>
        <taxon>Bacteria</taxon>
        <taxon>Bacillati</taxon>
        <taxon>Bacillota</taxon>
        <taxon>Bacilli</taxon>
        <taxon>Bacillales</taxon>
        <taxon>Paenibacillaceae</taxon>
        <taxon>Paenibacillus</taxon>
    </lineage>
</organism>
<dbReference type="Gene3D" id="3.40.30.10">
    <property type="entry name" value="Glutaredoxin"/>
    <property type="match status" value="1"/>
</dbReference>
<dbReference type="PANTHER" id="PTHR42852:SF6">
    <property type="entry name" value="THIOL:DISULFIDE INTERCHANGE PROTEIN DSBE"/>
    <property type="match status" value="1"/>
</dbReference>
<keyword evidence="5" id="KW-0676">Redox-active center</keyword>
<gene>
    <name evidence="8" type="ORF">BG53_04665</name>
</gene>
<evidence type="ECO:0000256" key="1">
    <source>
        <dbReference type="ARBA" id="ARBA00004196"/>
    </source>
</evidence>
<dbReference type="AlphaFoldDB" id="A0A9W5RZR3"/>
<dbReference type="Pfam" id="PF00578">
    <property type="entry name" value="AhpC-TSA"/>
    <property type="match status" value="1"/>
</dbReference>
<dbReference type="GO" id="GO:0016491">
    <property type="term" value="F:oxidoreductase activity"/>
    <property type="evidence" value="ECO:0007669"/>
    <property type="project" value="InterPro"/>
</dbReference>
<dbReference type="GO" id="GO:0030313">
    <property type="term" value="C:cell envelope"/>
    <property type="evidence" value="ECO:0007669"/>
    <property type="project" value="UniProtKB-SubCell"/>
</dbReference>
<feature type="signal peptide" evidence="6">
    <location>
        <begin position="1"/>
        <end position="23"/>
    </location>
</feature>
<dbReference type="InterPro" id="IPR000866">
    <property type="entry name" value="AhpC/TSA"/>
</dbReference>
<dbReference type="InterPro" id="IPR050553">
    <property type="entry name" value="Thioredoxin_ResA/DsbE_sf"/>
</dbReference>
<keyword evidence="4" id="KW-1015">Disulfide bond</keyword>
<keyword evidence="2" id="KW-0201">Cytochrome c-type biogenesis</keyword>
<keyword evidence="3" id="KW-0735">Signal-anchor</keyword>
<reference evidence="8 9" key="1">
    <citation type="submission" date="2014-02" db="EMBL/GenBank/DDBJ databases">
        <title>Genome sequence of Paenibacillus darwinianus reveals adaptive mechanisms for survival in Antarctic soils.</title>
        <authorList>
            <person name="Dsouza M."/>
            <person name="Taylor M.W."/>
            <person name="Turner S.J."/>
            <person name="Aislabie J."/>
        </authorList>
    </citation>
    <scope>NUCLEOTIDE SEQUENCE [LARGE SCALE GENOMIC DNA]</scope>
    <source>
        <strain evidence="8 9">CE1</strain>
    </source>
</reference>
<evidence type="ECO:0000259" key="7">
    <source>
        <dbReference type="PROSITE" id="PS51352"/>
    </source>
</evidence>
<evidence type="ECO:0000256" key="4">
    <source>
        <dbReference type="ARBA" id="ARBA00023157"/>
    </source>
</evidence>
<dbReference type="SUPFAM" id="SSF52833">
    <property type="entry name" value="Thioredoxin-like"/>
    <property type="match status" value="1"/>
</dbReference>
<keyword evidence="9" id="KW-1185">Reference proteome</keyword>
<dbReference type="PANTHER" id="PTHR42852">
    <property type="entry name" value="THIOL:DISULFIDE INTERCHANGE PROTEIN DSBE"/>
    <property type="match status" value="1"/>
</dbReference>
<keyword evidence="6" id="KW-0732">Signal</keyword>
<evidence type="ECO:0000256" key="2">
    <source>
        <dbReference type="ARBA" id="ARBA00022748"/>
    </source>
</evidence>
<protein>
    <submittedName>
        <fullName evidence="8">Thiol-disulfide oxidoreductase ResA family protein</fullName>
    </submittedName>
</protein>
<keyword evidence="3" id="KW-0812">Transmembrane</keyword>
<name>A0A9W5RZR3_9BACL</name>
<dbReference type="GO" id="GO:0017004">
    <property type="term" value="P:cytochrome complex assembly"/>
    <property type="evidence" value="ECO:0007669"/>
    <property type="project" value="UniProtKB-KW"/>
</dbReference>